<dbReference type="RefSeq" id="WP_002313294.1">
    <property type="nucleotide sequence ID" value="NZ_CP036161.1"/>
</dbReference>
<sequence>MGMTLADIKVQEEKLKKEQAKLRQQKKRLIEKENAAMGKALRKRFGFESFADFERWLSSISDDQQHEKSVGNELRADEKSAPSERNYPNESDGIFGGIPNRKSQMSESGFASMFSDVNSR</sequence>
<dbReference type="EMBL" id="WEFP01000020">
    <property type="protein sequence ID" value="KAB7572089.1"/>
    <property type="molecule type" value="Genomic_DNA"/>
</dbReference>
<evidence type="ECO:0000313" key="4">
    <source>
        <dbReference type="Proteomes" id="UP000469871"/>
    </source>
</evidence>
<gene>
    <name evidence="3" type="ORF">GBM73_17905</name>
</gene>
<evidence type="ECO:0000313" key="3">
    <source>
        <dbReference type="EMBL" id="KAB7572089.1"/>
    </source>
</evidence>
<evidence type="ECO:0000256" key="1">
    <source>
        <dbReference type="SAM" id="Coils"/>
    </source>
</evidence>
<proteinExistence type="predicted"/>
<comment type="caution">
    <text evidence="3">The sequence shown here is derived from an EMBL/GenBank/DDBJ whole genome shotgun (WGS) entry which is preliminary data.</text>
</comment>
<organism evidence="3 4">
    <name type="scientific">Enterococcus faecium</name>
    <name type="common">Streptococcus faecium</name>
    <dbReference type="NCBI Taxonomy" id="1352"/>
    <lineage>
        <taxon>Bacteria</taxon>
        <taxon>Bacillati</taxon>
        <taxon>Bacillota</taxon>
        <taxon>Bacilli</taxon>
        <taxon>Lactobacillales</taxon>
        <taxon>Enterococcaceae</taxon>
        <taxon>Enterococcus</taxon>
    </lineage>
</organism>
<feature type="coiled-coil region" evidence="1">
    <location>
        <begin position="5"/>
        <end position="35"/>
    </location>
</feature>
<feature type="region of interest" description="Disordered" evidence="2">
    <location>
        <begin position="61"/>
        <end position="120"/>
    </location>
</feature>
<dbReference type="Proteomes" id="UP000469871">
    <property type="component" value="Unassembled WGS sequence"/>
</dbReference>
<protein>
    <submittedName>
        <fullName evidence="3">Uncharacterized protein</fullName>
    </submittedName>
</protein>
<name>A0A7V7Y0S4_ENTFC</name>
<accession>A0A7V7Y0S4</accession>
<feature type="compositionally biased region" description="Basic and acidic residues" evidence="2">
    <location>
        <begin position="63"/>
        <end position="82"/>
    </location>
</feature>
<feature type="compositionally biased region" description="Polar residues" evidence="2">
    <location>
        <begin position="101"/>
        <end position="120"/>
    </location>
</feature>
<evidence type="ECO:0000256" key="2">
    <source>
        <dbReference type="SAM" id="MobiDB-lite"/>
    </source>
</evidence>
<keyword evidence="1" id="KW-0175">Coiled coil</keyword>
<reference evidence="3 4" key="1">
    <citation type="submission" date="2019-10" db="EMBL/GenBank/DDBJ databases">
        <title>Evolutionary dynamics of vancomycin-resistant Enterococcus faecium during gastrointestinal tract colonization and bloodstream infection in immunocompromised pediatric patients.</title>
        <authorList>
            <person name="Chilambi G.S."/>
            <person name="Nordstrom H.R."/>
            <person name="Evans D.R."/>
            <person name="Ferrolino J."/>
            <person name="Hayden R.T."/>
            <person name="Maron G.M."/>
            <person name="Vo A.N."/>
            <person name="Gilmore M.S."/>
            <person name="Wolf J."/>
            <person name="Rosch J.W."/>
            <person name="Van Tyne D."/>
        </authorList>
    </citation>
    <scope>NUCLEOTIDE SEQUENCE [LARGE SCALE GENOMIC DNA]</scope>
    <source>
        <strain evidence="3 4">VRECG27</strain>
    </source>
</reference>
<dbReference type="AlphaFoldDB" id="A0A7V7Y0S4"/>